<keyword evidence="1" id="KW-0808">Transferase</keyword>
<dbReference type="STRING" id="1045774.SAMN05421872_116119"/>
<gene>
    <name evidence="1" type="ORF">SAMN05421872_116119</name>
</gene>
<dbReference type="InterPro" id="IPR050194">
    <property type="entry name" value="Glycosyltransferase_grp1"/>
</dbReference>
<keyword evidence="2" id="KW-1185">Reference proteome</keyword>
<proteinExistence type="predicted"/>
<dbReference type="RefSeq" id="WP_090860734.1">
    <property type="nucleotide sequence ID" value="NZ_FMZM01000016.1"/>
</dbReference>
<dbReference type="PANTHER" id="PTHR45947:SF13">
    <property type="entry name" value="TRANSFERASE"/>
    <property type="match status" value="1"/>
</dbReference>
<protein>
    <submittedName>
        <fullName evidence="1">Glycosyltransferase involved in cell wall bisynthesis</fullName>
    </submittedName>
</protein>
<dbReference type="OrthoDB" id="9787111at2"/>
<dbReference type="SUPFAM" id="SSF53756">
    <property type="entry name" value="UDP-Glycosyltransferase/glycogen phosphorylase"/>
    <property type="match status" value="1"/>
</dbReference>
<dbReference type="Proteomes" id="UP000199034">
    <property type="component" value="Unassembled WGS sequence"/>
</dbReference>
<dbReference type="AlphaFoldDB" id="A0A1G7AY34"/>
<organism evidence="1 2">
    <name type="scientific">Nocardioides lianchengensis</name>
    <dbReference type="NCBI Taxonomy" id="1045774"/>
    <lineage>
        <taxon>Bacteria</taxon>
        <taxon>Bacillati</taxon>
        <taxon>Actinomycetota</taxon>
        <taxon>Actinomycetes</taxon>
        <taxon>Propionibacteriales</taxon>
        <taxon>Nocardioidaceae</taxon>
        <taxon>Nocardioides</taxon>
    </lineage>
</organism>
<accession>A0A1G7AY34</accession>
<evidence type="ECO:0000313" key="2">
    <source>
        <dbReference type="Proteomes" id="UP000199034"/>
    </source>
</evidence>
<evidence type="ECO:0000313" key="1">
    <source>
        <dbReference type="EMBL" id="SDE19580.1"/>
    </source>
</evidence>
<dbReference type="GO" id="GO:0016757">
    <property type="term" value="F:glycosyltransferase activity"/>
    <property type="evidence" value="ECO:0007669"/>
    <property type="project" value="TreeGrafter"/>
</dbReference>
<dbReference type="Pfam" id="PF13692">
    <property type="entry name" value="Glyco_trans_1_4"/>
    <property type="match status" value="1"/>
</dbReference>
<name>A0A1G7AY34_9ACTN</name>
<reference evidence="1 2" key="1">
    <citation type="submission" date="2016-10" db="EMBL/GenBank/DDBJ databases">
        <authorList>
            <person name="de Groot N.N."/>
        </authorList>
    </citation>
    <scope>NUCLEOTIDE SEQUENCE [LARGE SCALE GENOMIC DNA]</scope>
    <source>
        <strain evidence="1 2">CGMCC 4.6858</strain>
    </source>
</reference>
<dbReference type="Gene3D" id="3.40.50.2000">
    <property type="entry name" value="Glycogen Phosphorylase B"/>
    <property type="match status" value="1"/>
</dbReference>
<sequence>MWKHKARDMKREPQWRREDVIVFPELRALQVDMLSASPEITALCLGRKWDLGDTPLPPGAIELSTFRALFRLWSFPPAVLEVPEPLFVRELPRSLLLAAGARLGGLLSGRPVVVVTYAIENNDLQSLVGLPGIRGRWVARAIRPILALLVAIIYGRVIFGSPSAQRAYARVAPRFASKGTLLLELPAVDGRAHLERGQTVAFVGELANRKGLPLLMEAWPLVERAVPEARLVIAGAGPLEVDVRDWCASWSSRSFLGMVPHDEVPNLLAGARVLAAPSIREGRWREQIGRPISEALAVGVTVVTTTETGLADWLRNEGHVVLSASPSATELADGVIRALREPLDPSVVTRSLPSRHGRYSAHDALHPAGAQ</sequence>
<dbReference type="PANTHER" id="PTHR45947">
    <property type="entry name" value="SULFOQUINOVOSYL TRANSFERASE SQD2"/>
    <property type="match status" value="1"/>
</dbReference>
<dbReference type="EMBL" id="FMZM01000016">
    <property type="protein sequence ID" value="SDE19580.1"/>
    <property type="molecule type" value="Genomic_DNA"/>
</dbReference>